<keyword evidence="3" id="KW-1185">Reference proteome</keyword>
<dbReference type="RefSeq" id="WP_157072941.1">
    <property type="nucleotide sequence ID" value="NZ_LNQR01000075.1"/>
</dbReference>
<accession>A0ABR5SFD5</accession>
<keyword evidence="1" id="KW-0812">Transmembrane</keyword>
<reference evidence="2 3" key="1">
    <citation type="submission" date="2015-11" db="EMBL/GenBank/DDBJ databases">
        <authorList>
            <person name="Lin W."/>
        </authorList>
    </citation>
    <scope>NUCLEOTIDE SEQUENCE [LARGE SCALE GENOMIC DNA]</scope>
    <source>
        <strain evidence="2 3">HCH-1</strain>
    </source>
</reference>
<keyword evidence="1" id="KW-1133">Transmembrane helix</keyword>
<proteinExistence type="predicted"/>
<evidence type="ECO:0000256" key="1">
    <source>
        <dbReference type="SAM" id="Phobius"/>
    </source>
</evidence>
<sequence>MEGGNSIDSVSPQRQRSIFASRLNLLITAVIGITVLLAIVVAVILKKYSGPIQGANAAMTYQGAIAFALVFLSYGIAAIFLIMFFVYRILSPFKRMLKDMDEILTGDMQKRISLRDKDVFLIKEFVVGVNTLIAKLENMHTIKDELVCHIDAEGQQLISNLEQDEGISGKTRESVITYHKKIVSIVKDNT</sequence>
<name>A0ABR5SFD5_9BACT</name>
<evidence type="ECO:0000313" key="3">
    <source>
        <dbReference type="Proteomes" id="UP000060487"/>
    </source>
</evidence>
<comment type="caution">
    <text evidence="2">The sequence shown here is derived from an EMBL/GenBank/DDBJ whole genome shotgun (WGS) entry which is preliminary data.</text>
</comment>
<dbReference type="EMBL" id="LNQR01000075">
    <property type="protein sequence ID" value="KWT83507.1"/>
    <property type="molecule type" value="Genomic_DNA"/>
</dbReference>
<keyword evidence="1" id="KW-0472">Membrane</keyword>
<dbReference type="Proteomes" id="UP000060487">
    <property type="component" value="Unassembled WGS sequence"/>
</dbReference>
<gene>
    <name evidence="2" type="ORF">ASN18_2149</name>
</gene>
<dbReference type="Gene3D" id="6.10.340.10">
    <property type="match status" value="1"/>
</dbReference>
<evidence type="ECO:0000313" key="2">
    <source>
        <dbReference type="EMBL" id="KWT83507.1"/>
    </source>
</evidence>
<feature type="transmembrane region" description="Helical" evidence="1">
    <location>
        <begin position="23"/>
        <end position="45"/>
    </location>
</feature>
<feature type="transmembrane region" description="Helical" evidence="1">
    <location>
        <begin position="65"/>
        <end position="90"/>
    </location>
</feature>
<protein>
    <recommendedName>
        <fullName evidence="4">HAMP domain-containing protein</fullName>
    </recommendedName>
</protein>
<evidence type="ECO:0008006" key="4">
    <source>
        <dbReference type="Google" id="ProtNLM"/>
    </source>
</evidence>
<organism evidence="2 3">
    <name type="scientific">Candidatus Magnetominusculus xianensis</name>
    <dbReference type="NCBI Taxonomy" id="1748249"/>
    <lineage>
        <taxon>Bacteria</taxon>
        <taxon>Pseudomonadati</taxon>
        <taxon>Nitrospirota</taxon>
        <taxon>Nitrospiria</taxon>
        <taxon>Nitrospirales</taxon>
        <taxon>Nitrospiraceae</taxon>
        <taxon>Candidatus Magnetominusculus</taxon>
    </lineage>
</organism>